<evidence type="ECO:0000259" key="6">
    <source>
        <dbReference type="PROSITE" id="PS50943"/>
    </source>
</evidence>
<dbReference type="CDD" id="cd06529">
    <property type="entry name" value="S24_LexA-like"/>
    <property type="match status" value="1"/>
</dbReference>
<evidence type="ECO:0000256" key="3">
    <source>
        <dbReference type="ARBA" id="ARBA00023015"/>
    </source>
</evidence>
<feature type="domain" description="HTH cro/C1-type" evidence="6">
    <location>
        <begin position="10"/>
        <end position="63"/>
    </location>
</feature>
<dbReference type="SMART" id="SM00530">
    <property type="entry name" value="HTH_XRE"/>
    <property type="match status" value="1"/>
</dbReference>
<keyword evidence="3" id="KW-0805">Transcription regulation</keyword>
<reference evidence="7 8" key="1">
    <citation type="journal article" date="2021" name="Front. Microbiol.">
        <title>Aerobic Denitrification and Heterotrophic Sulfur Oxidation in the Genus Halomonas Revealed by Six Novel Species Characterizations and Genome-Based Analysis.</title>
        <authorList>
            <person name="Wang L."/>
            <person name="Shao Z."/>
        </authorList>
    </citation>
    <scope>NUCLEOTIDE SEQUENCE [LARGE SCALE GENOMIC DNA]</scope>
    <source>
        <strain evidence="7 8">MCCC 1A11081</strain>
    </source>
</reference>
<sequence length="235" mass="25551">MQSTNLGERLRLERTRLGLSQEAFGEAGGVKKFAQSNYERGKRNPDTSYLEKLSKLGVDIQFVVTGIRSTSGGPNEGQAAQLINGSADVAVAGTPGPGLAEVKLYDVEGAAGAGRDLEGERIEGHIYFPEAQLQALGIQPTQVAGIKVRGDSMESTLADGDWVLVDLANRDIRQEGVFLLTVSGERRIKRVQRLAGGALYLISDNEHYQPEMIKPEQMREVEILGRCEVRIGRIS</sequence>
<gene>
    <name evidence="7" type="ORF">HOP53_06840</name>
</gene>
<dbReference type="PANTHER" id="PTHR40661">
    <property type="match status" value="1"/>
</dbReference>
<dbReference type="InterPro" id="IPR036286">
    <property type="entry name" value="LexA/Signal_pep-like_sf"/>
</dbReference>
<comment type="caution">
    <text evidence="7">The sequence shown here is derived from an EMBL/GenBank/DDBJ whole genome shotgun (WGS) entry which is preliminary data.</text>
</comment>
<keyword evidence="4" id="KW-0238">DNA-binding</keyword>
<evidence type="ECO:0000313" key="8">
    <source>
        <dbReference type="Proteomes" id="UP001320168"/>
    </source>
</evidence>
<evidence type="ECO:0000256" key="1">
    <source>
        <dbReference type="ARBA" id="ARBA00022670"/>
    </source>
</evidence>
<evidence type="ECO:0000256" key="5">
    <source>
        <dbReference type="ARBA" id="ARBA00023163"/>
    </source>
</evidence>
<proteinExistence type="predicted"/>
<evidence type="ECO:0000256" key="4">
    <source>
        <dbReference type="ARBA" id="ARBA00023125"/>
    </source>
</evidence>
<dbReference type="Pfam" id="PF01381">
    <property type="entry name" value="HTH_3"/>
    <property type="match status" value="1"/>
</dbReference>
<evidence type="ECO:0000313" key="7">
    <source>
        <dbReference type="EMBL" id="MCE8002552.1"/>
    </source>
</evidence>
<dbReference type="CDD" id="cd00093">
    <property type="entry name" value="HTH_XRE"/>
    <property type="match status" value="1"/>
</dbReference>
<keyword evidence="1" id="KW-0645">Protease</keyword>
<dbReference type="SUPFAM" id="SSF47413">
    <property type="entry name" value="lambda repressor-like DNA-binding domains"/>
    <property type="match status" value="1"/>
</dbReference>
<organism evidence="7 8">
    <name type="scientific">Billgrantia ethanolica</name>
    <dbReference type="NCBI Taxonomy" id="2733486"/>
    <lineage>
        <taxon>Bacteria</taxon>
        <taxon>Pseudomonadati</taxon>
        <taxon>Pseudomonadota</taxon>
        <taxon>Gammaproteobacteria</taxon>
        <taxon>Oceanospirillales</taxon>
        <taxon>Halomonadaceae</taxon>
        <taxon>Billgrantia</taxon>
    </lineage>
</organism>
<dbReference type="SUPFAM" id="SSF51306">
    <property type="entry name" value="LexA/Signal peptidase"/>
    <property type="match status" value="1"/>
</dbReference>
<dbReference type="Pfam" id="PF00717">
    <property type="entry name" value="Peptidase_S24"/>
    <property type="match status" value="1"/>
</dbReference>
<accession>A0ABS9A148</accession>
<dbReference type="InterPro" id="IPR010982">
    <property type="entry name" value="Lambda_DNA-bd_dom_sf"/>
</dbReference>
<dbReference type="Gene3D" id="1.10.260.40">
    <property type="entry name" value="lambda repressor-like DNA-binding domains"/>
    <property type="match status" value="1"/>
</dbReference>
<dbReference type="PROSITE" id="PS00501">
    <property type="entry name" value="SPASE_I_1"/>
    <property type="match status" value="1"/>
</dbReference>
<name>A0ABS9A148_9GAMM</name>
<dbReference type="Gene3D" id="2.10.109.10">
    <property type="entry name" value="Umud Fragment, subunit A"/>
    <property type="match status" value="1"/>
</dbReference>
<protein>
    <submittedName>
        <fullName evidence="7">Helix-turn-helix domain-containing protein</fullName>
    </submittedName>
</protein>
<dbReference type="InterPro" id="IPR015927">
    <property type="entry name" value="Peptidase_S24_S26A/B/C"/>
</dbReference>
<dbReference type="EMBL" id="JABFTX010000001">
    <property type="protein sequence ID" value="MCE8002552.1"/>
    <property type="molecule type" value="Genomic_DNA"/>
</dbReference>
<evidence type="ECO:0000256" key="2">
    <source>
        <dbReference type="ARBA" id="ARBA00022801"/>
    </source>
</evidence>
<keyword evidence="5" id="KW-0804">Transcription</keyword>
<keyword evidence="8" id="KW-1185">Reference proteome</keyword>
<keyword evidence="2" id="KW-0378">Hydrolase</keyword>
<dbReference type="InterPro" id="IPR001387">
    <property type="entry name" value="Cro/C1-type_HTH"/>
</dbReference>
<dbReference type="InterPro" id="IPR039418">
    <property type="entry name" value="LexA-like"/>
</dbReference>
<dbReference type="PANTHER" id="PTHR40661:SF3">
    <property type="entry name" value="FELS-1 PROPHAGE TRANSCRIPTIONAL REGULATOR"/>
    <property type="match status" value="1"/>
</dbReference>
<dbReference type="Proteomes" id="UP001320168">
    <property type="component" value="Unassembled WGS sequence"/>
</dbReference>
<dbReference type="InterPro" id="IPR019756">
    <property type="entry name" value="Pept_S26A_signal_pept_1_Ser-AS"/>
</dbReference>
<dbReference type="PROSITE" id="PS50943">
    <property type="entry name" value="HTH_CROC1"/>
    <property type="match status" value="1"/>
</dbReference>